<name>A0A4P9VW53_9GAMM</name>
<dbReference type="AlphaFoldDB" id="A0A4P9VW53"/>
<keyword evidence="3" id="KW-1185">Reference proteome</keyword>
<keyword evidence="1" id="KW-0732">Signal</keyword>
<reference evidence="2 3" key="1">
    <citation type="submission" date="2017-04" db="EMBL/GenBank/DDBJ databases">
        <title>Draft genome sequence of Zooshikella ganghwensis VG4 isolated from Red Sea sediments.</title>
        <authorList>
            <person name="Rehman Z."/>
            <person name="Alam I."/>
            <person name="Kamau A."/>
            <person name="Bajic V."/>
            <person name="Leiknes T."/>
        </authorList>
    </citation>
    <scope>NUCLEOTIDE SEQUENCE [LARGE SCALE GENOMIC DNA]</scope>
    <source>
        <strain evidence="2 3">VG4</strain>
    </source>
</reference>
<feature type="signal peptide" evidence="1">
    <location>
        <begin position="1"/>
        <end position="27"/>
    </location>
</feature>
<comment type="caution">
    <text evidence="2">The sequence shown here is derived from an EMBL/GenBank/DDBJ whole genome shotgun (WGS) entry which is preliminary data.</text>
</comment>
<evidence type="ECO:0008006" key="4">
    <source>
        <dbReference type="Google" id="ProtNLM"/>
    </source>
</evidence>
<dbReference type="RefSeq" id="WP_094788932.1">
    <property type="nucleotide sequence ID" value="NZ_NDXW01000001.1"/>
</dbReference>
<evidence type="ECO:0000313" key="2">
    <source>
        <dbReference type="EMBL" id="RDH46120.1"/>
    </source>
</evidence>
<evidence type="ECO:0000313" key="3">
    <source>
        <dbReference type="Proteomes" id="UP000257039"/>
    </source>
</evidence>
<organism evidence="2 3">
    <name type="scientific">Zooshikella ganghwensis</name>
    <dbReference type="NCBI Taxonomy" id="202772"/>
    <lineage>
        <taxon>Bacteria</taxon>
        <taxon>Pseudomonadati</taxon>
        <taxon>Pseudomonadota</taxon>
        <taxon>Gammaproteobacteria</taxon>
        <taxon>Oceanospirillales</taxon>
        <taxon>Zooshikellaceae</taxon>
        <taxon>Zooshikella</taxon>
    </lineage>
</organism>
<proteinExistence type="predicted"/>
<accession>A0A4P9VW53</accession>
<dbReference type="EMBL" id="NDXW01000001">
    <property type="protein sequence ID" value="RDH46120.1"/>
    <property type="molecule type" value="Genomic_DNA"/>
</dbReference>
<evidence type="ECO:0000256" key="1">
    <source>
        <dbReference type="SAM" id="SignalP"/>
    </source>
</evidence>
<sequence length="124" mass="13599">MLTYKNGLTTTLACALLSFAVSQSALASAEDSAGEKILPVKVIVSSVNSLQYDKHLEVARSASKYQELTSLFYNAGNLTYDIDFNKHAVIGAFMGVKSTGGYNINIVKQYCRQFLAESGRLYQR</sequence>
<gene>
    <name evidence="2" type="ORF">B9G39_23195</name>
</gene>
<dbReference type="Proteomes" id="UP000257039">
    <property type="component" value="Unassembled WGS sequence"/>
</dbReference>
<feature type="chain" id="PRO_5021029735" description="PrcB C-terminal domain-containing protein" evidence="1">
    <location>
        <begin position="28"/>
        <end position="124"/>
    </location>
</feature>
<protein>
    <recommendedName>
        <fullName evidence="4">PrcB C-terminal domain-containing protein</fullName>
    </recommendedName>
</protein>